<accession>A0A3M2L824</accession>
<dbReference type="RefSeq" id="WP_122187723.1">
    <property type="nucleotide sequence ID" value="NZ_RFFH01000003.1"/>
</dbReference>
<organism evidence="1 2">
    <name type="scientific">Nocardia stercoris</name>
    <dbReference type="NCBI Taxonomy" id="2483361"/>
    <lineage>
        <taxon>Bacteria</taxon>
        <taxon>Bacillati</taxon>
        <taxon>Actinomycetota</taxon>
        <taxon>Actinomycetes</taxon>
        <taxon>Mycobacteriales</taxon>
        <taxon>Nocardiaceae</taxon>
        <taxon>Nocardia</taxon>
    </lineage>
</organism>
<evidence type="ECO:0000313" key="1">
    <source>
        <dbReference type="EMBL" id="RMI33524.1"/>
    </source>
</evidence>
<dbReference type="Proteomes" id="UP000279275">
    <property type="component" value="Unassembled WGS sequence"/>
</dbReference>
<comment type="caution">
    <text evidence="1">The sequence shown here is derived from an EMBL/GenBank/DDBJ whole genome shotgun (WGS) entry which is preliminary data.</text>
</comment>
<dbReference type="AlphaFoldDB" id="A0A3M2L824"/>
<dbReference type="EMBL" id="RFFH01000003">
    <property type="protein sequence ID" value="RMI33524.1"/>
    <property type="molecule type" value="Genomic_DNA"/>
</dbReference>
<gene>
    <name evidence="1" type="ORF">EBN03_10420</name>
</gene>
<dbReference type="InterPro" id="IPR012349">
    <property type="entry name" value="Split_barrel_FMN-bd"/>
</dbReference>
<dbReference type="Gene3D" id="2.30.110.10">
    <property type="entry name" value="Electron Transport, Fmn-binding Protein, Chain A"/>
    <property type="match status" value="1"/>
</dbReference>
<proteinExistence type="predicted"/>
<evidence type="ECO:0008006" key="3">
    <source>
        <dbReference type="Google" id="ProtNLM"/>
    </source>
</evidence>
<evidence type="ECO:0000313" key="2">
    <source>
        <dbReference type="Proteomes" id="UP000279275"/>
    </source>
</evidence>
<reference evidence="1 2" key="1">
    <citation type="submission" date="2018-10" db="EMBL/GenBank/DDBJ databases">
        <title>Isolation from cow dung.</title>
        <authorList>
            <person name="Ling L."/>
        </authorList>
    </citation>
    <scope>NUCLEOTIDE SEQUENCE [LARGE SCALE GENOMIC DNA]</scope>
    <source>
        <strain evidence="1 2">NEAU-LL90</strain>
    </source>
</reference>
<protein>
    <recommendedName>
        <fullName evidence="3">DUF385 domain-containing protein</fullName>
    </recommendedName>
</protein>
<keyword evidence="2" id="KW-1185">Reference proteome</keyword>
<name>A0A3M2L824_9NOCA</name>
<sequence length="117" mass="12440">MALRAVLSPVARVVNAGVMTLAGLPVIGPRISKNLAEITYVGRRSGRTITTPIAFTRSGDTVTINVIMPDAKTWWRNFLGAGGPASLRLDGVDRPGHAVAHRDDSGRVTVEVRLDPA</sequence>
<dbReference type="OrthoDB" id="3292498at2"/>